<dbReference type="Pfam" id="PF01156">
    <property type="entry name" value="IU_nuc_hydro"/>
    <property type="match status" value="1"/>
</dbReference>
<dbReference type="STRING" id="1392247.A0A3N4L1F0"/>
<evidence type="ECO:0000256" key="3">
    <source>
        <dbReference type="ARBA" id="ARBA00023295"/>
    </source>
</evidence>
<keyword evidence="3" id="KW-0326">Glycosidase</keyword>
<comment type="similarity">
    <text evidence="1">Belongs to the IUNH family.</text>
</comment>
<gene>
    <name evidence="5" type="ORF">P167DRAFT_533133</name>
</gene>
<dbReference type="GO" id="GO:0008477">
    <property type="term" value="F:purine nucleosidase activity"/>
    <property type="evidence" value="ECO:0007669"/>
    <property type="project" value="TreeGrafter"/>
</dbReference>
<dbReference type="FunCoup" id="A0A3N4L1F0">
    <property type="interactions" value="196"/>
</dbReference>
<evidence type="ECO:0000256" key="2">
    <source>
        <dbReference type="ARBA" id="ARBA00022801"/>
    </source>
</evidence>
<organism evidence="5 6">
    <name type="scientific">Morchella conica CCBAS932</name>
    <dbReference type="NCBI Taxonomy" id="1392247"/>
    <lineage>
        <taxon>Eukaryota</taxon>
        <taxon>Fungi</taxon>
        <taxon>Dikarya</taxon>
        <taxon>Ascomycota</taxon>
        <taxon>Pezizomycotina</taxon>
        <taxon>Pezizomycetes</taxon>
        <taxon>Pezizales</taxon>
        <taxon>Morchellaceae</taxon>
        <taxon>Morchella</taxon>
    </lineage>
</organism>
<accession>A0A3N4L1F0</accession>
<keyword evidence="2 5" id="KW-0378">Hydrolase</keyword>
<dbReference type="InterPro" id="IPR001910">
    <property type="entry name" value="Inosine/uridine_hydrolase_dom"/>
</dbReference>
<evidence type="ECO:0000313" key="5">
    <source>
        <dbReference type="EMBL" id="RPB15332.1"/>
    </source>
</evidence>
<name>A0A3N4L1F0_9PEZI</name>
<sequence length="354" mass="38280">MTTRTPLWLDCDPGHDDAFAIILAAEHPSFDLLGISTVHGNASIPKVTINTLSLLTAIGRTDIPVYSGSCKPFMRPAVHAPDIHGDSGIDGTTLLPKPPADIKVQPENAVLAMYNAIMKTPKGTCVIVATGTLTNVALCFATFPETVGHIKEVSIMGGAFGERSDSKGNITKCAEFNIYCDPESAQSIFSNPLLSGRITLAPLDLTHTVLAGPHILEALLYPDGDMTKKPSNLRQMLHDLLTFFSKTYVEVFGITDGPPLHDPVALAAILPTDEISWDIETVRVHVSCNDDDQVGRTLKRPRNQEVNEVRGEQLGAPGELVETLVKIPRSCDVTAFWSVILTSVAQADGRYTWE</sequence>
<dbReference type="InterPro" id="IPR023186">
    <property type="entry name" value="IUNH"/>
</dbReference>
<protein>
    <submittedName>
        <fullName evidence="5">Inosine/uridine-preferring nucleoside hydrolase</fullName>
    </submittedName>
</protein>
<dbReference type="SUPFAM" id="SSF53590">
    <property type="entry name" value="Nucleoside hydrolase"/>
    <property type="match status" value="1"/>
</dbReference>
<dbReference type="PANTHER" id="PTHR12304:SF4">
    <property type="entry name" value="URIDINE NUCLEOSIDASE"/>
    <property type="match status" value="1"/>
</dbReference>
<feature type="domain" description="Inosine/uridine-preferring nucleoside hydrolase" evidence="4">
    <location>
        <begin position="7"/>
        <end position="337"/>
    </location>
</feature>
<dbReference type="GO" id="GO:0006152">
    <property type="term" value="P:purine nucleoside catabolic process"/>
    <property type="evidence" value="ECO:0007669"/>
    <property type="project" value="TreeGrafter"/>
</dbReference>
<proteinExistence type="inferred from homology"/>
<dbReference type="PANTHER" id="PTHR12304">
    <property type="entry name" value="INOSINE-URIDINE PREFERRING NUCLEOSIDE HYDROLASE"/>
    <property type="match status" value="1"/>
</dbReference>
<dbReference type="InterPro" id="IPR036452">
    <property type="entry name" value="Ribo_hydro-like"/>
</dbReference>
<keyword evidence="6" id="KW-1185">Reference proteome</keyword>
<evidence type="ECO:0000313" key="6">
    <source>
        <dbReference type="Proteomes" id="UP000277580"/>
    </source>
</evidence>
<evidence type="ECO:0000256" key="1">
    <source>
        <dbReference type="ARBA" id="ARBA00009176"/>
    </source>
</evidence>
<dbReference type="GO" id="GO:0005829">
    <property type="term" value="C:cytosol"/>
    <property type="evidence" value="ECO:0007669"/>
    <property type="project" value="TreeGrafter"/>
</dbReference>
<evidence type="ECO:0000259" key="4">
    <source>
        <dbReference type="Pfam" id="PF01156"/>
    </source>
</evidence>
<reference evidence="5 6" key="1">
    <citation type="journal article" date="2018" name="Nat. Ecol. Evol.">
        <title>Pezizomycetes genomes reveal the molecular basis of ectomycorrhizal truffle lifestyle.</title>
        <authorList>
            <person name="Murat C."/>
            <person name="Payen T."/>
            <person name="Noel B."/>
            <person name="Kuo A."/>
            <person name="Morin E."/>
            <person name="Chen J."/>
            <person name="Kohler A."/>
            <person name="Krizsan K."/>
            <person name="Balestrini R."/>
            <person name="Da Silva C."/>
            <person name="Montanini B."/>
            <person name="Hainaut M."/>
            <person name="Levati E."/>
            <person name="Barry K.W."/>
            <person name="Belfiori B."/>
            <person name="Cichocki N."/>
            <person name="Clum A."/>
            <person name="Dockter R.B."/>
            <person name="Fauchery L."/>
            <person name="Guy J."/>
            <person name="Iotti M."/>
            <person name="Le Tacon F."/>
            <person name="Lindquist E.A."/>
            <person name="Lipzen A."/>
            <person name="Malagnac F."/>
            <person name="Mello A."/>
            <person name="Molinier V."/>
            <person name="Miyauchi S."/>
            <person name="Poulain J."/>
            <person name="Riccioni C."/>
            <person name="Rubini A."/>
            <person name="Sitrit Y."/>
            <person name="Splivallo R."/>
            <person name="Traeger S."/>
            <person name="Wang M."/>
            <person name="Zifcakova L."/>
            <person name="Wipf D."/>
            <person name="Zambonelli A."/>
            <person name="Paolocci F."/>
            <person name="Nowrousian M."/>
            <person name="Ottonello S."/>
            <person name="Baldrian P."/>
            <person name="Spatafora J.W."/>
            <person name="Henrissat B."/>
            <person name="Nagy L.G."/>
            <person name="Aury J.M."/>
            <person name="Wincker P."/>
            <person name="Grigoriev I.V."/>
            <person name="Bonfante P."/>
            <person name="Martin F.M."/>
        </authorList>
    </citation>
    <scope>NUCLEOTIDE SEQUENCE [LARGE SCALE GENOMIC DNA]</scope>
    <source>
        <strain evidence="5 6">CCBAS932</strain>
    </source>
</reference>
<dbReference type="OrthoDB" id="432381at2759"/>
<dbReference type="Gene3D" id="3.90.245.10">
    <property type="entry name" value="Ribonucleoside hydrolase-like"/>
    <property type="match status" value="1"/>
</dbReference>
<dbReference type="InParanoid" id="A0A3N4L1F0"/>
<dbReference type="AlphaFoldDB" id="A0A3N4L1F0"/>
<dbReference type="EMBL" id="ML119113">
    <property type="protein sequence ID" value="RPB15332.1"/>
    <property type="molecule type" value="Genomic_DNA"/>
</dbReference>
<dbReference type="CDD" id="cd02651">
    <property type="entry name" value="nuc_hydro_IU_UC_XIUA"/>
    <property type="match status" value="1"/>
</dbReference>
<dbReference type="Proteomes" id="UP000277580">
    <property type="component" value="Unassembled WGS sequence"/>
</dbReference>